<evidence type="ECO:0000259" key="1">
    <source>
        <dbReference type="Pfam" id="PF01370"/>
    </source>
</evidence>
<dbReference type="Proteomes" id="UP000016714">
    <property type="component" value="Chromosome 1"/>
</dbReference>
<gene>
    <name evidence="2" type="ORF">N646_1440</name>
</gene>
<dbReference type="InterPro" id="IPR036291">
    <property type="entry name" value="NAD(P)-bd_dom_sf"/>
</dbReference>
<dbReference type="InterPro" id="IPR050177">
    <property type="entry name" value="Lipid_A_modif_metabolic_enz"/>
</dbReference>
<organism evidence="2 3">
    <name type="scientific">Vibrio alginolyticus (strain ATCC 17749 / DSM 2171 / NBRC 15630 / NCIMB 1903 / NCTC 12160 / XII-53)</name>
    <dbReference type="NCBI Taxonomy" id="1219076"/>
    <lineage>
        <taxon>Bacteria</taxon>
        <taxon>Pseudomonadati</taxon>
        <taxon>Pseudomonadota</taxon>
        <taxon>Gammaproteobacteria</taxon>
        <taxon>Vibrionales</taxon>
        <taxon>Vibrionaceae</taxon>
        <taxon>Vibrio</taxon>
    </lineage>
</organism>
<protein>
    <submittedName>
        <fullName evidence="2">3-beta hydroxysteroid dehydrogenase</fullName>
    </submittedName>
</protein>
<dbReference type="PANTHER" id="PTHR43245:SF46">
    <property type="entry name" value="NUCLEOSIDE-DIPHOSPHATE-SUGAR EPIMERASE"/>
    <property type="match status" value="1"/>
</dbReference>
<dbReference type="AlphaFoldDB" id="A0A2I3C8S1"/>
<dbReference type="PANTHER" id="PTHR43245">
    <property type="entry name" value="BIFUNCTIONAL POLYMYXIN RESISTANCE PROTEIN ARNA"/>
    <property type="match status" value="1"/>
</dbReference>
<dbReference type="SUPFAM" id="SSF51735">
    <property type="entry name" value="NAD(P)-binding Rossmann-fold domains"/>
    <property type="match status" value="1"/>
</dbReference>
<feature type="domain" description="NAD-dependent epimerase/dehydratase" evidence="1">
    <location>
        <begin position="3"/>
        <end position="226"/>
    </location>
</feature>
<dbReference type="Pfam" id="PF01370">
    <property type="entry name" value="Epimerase"/>
    <property type="match status" value="1"/>
</dbReference>
<dbReference type="Gene3D" id="3.40.50.720">
    <property type="entry name" value="NAD(P)-binding Rossmann-like Domain"/>
    <property type="match status" value="1"/>
</dbReference>
<dbReference type="EMBL" id="CP006718">
    <property type="protein sequence ID" value="AGV17273.1"/>
    <property type="molecule type" value="Genomic_DNA"/>
</dbReference>
<dbReference type="KEGG" id="vag:N646_1440"/>
<reference evidence="2 3" key="1">
    <citation type="journal article" date="2015" name="Genome Announc.">
        <title>Complete genome sequence of Vibrio alginolyticus ATCC 17749.</title>
        <authorList>
            <person name="Liu X.F."/>
            <person name="Cao Y."/>
            <person name="Zhang H.L."/>
            <person name="Chen Y.J."/>
            <person name="Hu C.J."/>
        </authorList>
    </citation>
    <scope>NUCLEOTIDE SEQUENCE [LARGE SCALE GENOMIC DNA]</scope>
    <source>
        <strain evidence="3">ATCC 17749 / DSM 2171 / NBRC 15630 / NCIMB 1903 / NCTC 12160 / XII-53</strain>
    </source>
</reference>
<evidence type="ECO:0000313" key="3">
    <source>
        <dbReference type="Proteomes" id="UP000016714"/>
    </source>
</evidence>
<dbReference type="InterPro" id="IPR001509">
    <property type="entry name" value="Epimerase_deHydtase"/>
</dbReference>
<accession>A0A2I3C8S1</accession>
<dbReference type="HOGENOM" id="CLU_007383_6_1_6"/>
<dbReference type="RefSeq" id="WP_017820758.1">
    <property type="nucleotide sequence ID" value="NC_022349.1"/>
</dbReference>
<name>A0A2I3C8S1_VIBAX</name>
<evidence type="ECO:0000313" key="2">
    <source>
        <dbReference type="EMBL" id="AGV17273.1"/>
    </source>
</evidence>
<sequence>MKILVTGGSGMLGSAILRMFHQQHELHFTARNTVIAKQLAEQFDVIPHIVDLRDHSAVHAVCQGMDAIIHCAALSSPWGKWQAFYQANVDATKNLVNAANTHQISRFIHISSTSVYFDHQDRWNIRETGAIASYWCNDYAHTKYLSEIEAVKGQSKAIILRPRGIFGPNDRAIVPRVLKAIKNNTLLLPSGRNPVVDLTYVDNVAHAAMLACTQADRLQHGDVFNISNNEPMPIETVLQALCEGLNLKVTLQSLPYGVVSPLLKLSEQIRRHLPHQPEPRLTSYSAGLFNYHQTLDISKAKQTLNYQPLFSIQEGIQQYANWSKNKNL</sequence>
<proteinExistence type="predicted"/>